<dbReference type="STRING" id="694573.A0A194V9U7"/>
<sequence length="417" mass="44696">MPPAIEEEEELEYASSSGHTASPQQLAGDDAVLINTFDKFEQPPQQPDREQSPVPVVSVIPLVVSDLPQVVAGISNGVTAPPPQPQHNPQRSEVMEKGTRKSRKRKASPKGVPPHGIEPVTNLMKAAQEAVRSKNDGTQNISLLAAYQAAIGPALRAIVGVTVPPSEKGRRGPKKTKPDKKSSQNAVGHKPPPLSSSSSSRKTKETPNNGPRSRHGNEQQHSTTQHRGAHHHHQQQPPADPNPDPDPASFYSQPQPPPPEDPGTFEKMERQALRRRKVEALESLAHTAALFLAEFMDFKKTSSSTANGTGAGGAYAAAAAGMAANLFQPPTGEEGDGWVGHQHDGAGEGRSGRLSDSEKSANDSDDDDDQDIPARFPQGNADGEEYDSEETPYEPLEDFSMRPGAGQEEPDVKVEDD</sequence>
<dbReference type="AlphaFoldDB" id="A0A194V9U7"/>
<keyword evidence="3" id="KW-1185">Reference proteome</keyword>
<dbReference type="Proteomes" id="UP000078576">
    <property type="component" value="Unassembled WGS sequence"/>
</dbReference>
<protein>
    <submittedName>
        <fullName evidence="2">Uncharacterized protein</fullName>
    </submittedName>
</protein>
<evidence type="ECO:0000313" key="3">
    <source>
        <dbReference type="Proteomes" id="UP000078576"/>
    </source>
</evidence>
<dbReference type="OrthoDB" id="5241306at2759"/>
<reference evidence="3" key="1">
    <citation type="submission" date="2014-12" db="EMBL/GenBank/DDBJ databases">
        <title>Genome Sequence of Valsa Canker Pathogens Uncovers a Specific Adaption of Colonization on Woody Bark.</title>
        <authorList>
            <person name="Yin Z."/>
            <person name="Liu H."/>
            <person name="Gao X."/>
            <person name="Li Z."/>
            <person name="Song N."/>
            <person name="Ke X."/>
            <person name="Dai Q."/>
            <person name="Wu Y."/>
            <person name="Sun Y."/>
            <person name="Xu J.-R."/>
            <person name="Kang Z.K."/>
            <person name="Wang L."/>
            <person name="Huang L."/>
        </authorList>
    </citation>
    <scope>NUCLEOTIDE SEQUENCE [LARGE SCALE GENOMIC DNA]</scope>
    <source>
        <strain evidence="3">SXYL134</strain>
    </source>
</reference>
<organism evidence="2 3">
    <name type="scientific">Cytospora mali</name>
    <name type="common">Apple Valsa canker fungus</name>
    <name type="synonym">Valsa mali</name>
    <dbReference type="NCBI Taxonomy" id="578113"/>
    <lineage>
        <taxon>Eukaryota</taxon>
        <taxon>Fungi</taxon>
        <taxon>Dikarya</taxon>
        <taxon>Ascomycota</taxon>
        <taxon>Pezizomycotina</taxon>
        <taxon>Sordariomycetes</taxon>
        <taxon>Sordariomycetidae</taxon>
        <taxon>Diaporthales</taxon>
        <taxon>Cytosporaceae</taxon>
        <taxon>Cytospora</taxon>
    </lineage>
</organism>
<proteinExistence type="predicted"/>
<dbReference type="EMBL" id="KN714755">
    <property type="protein sequence ID" value="KUI60648.1"/>
    <property type="molecule type" value="Genomic_DNA"/>
</dbReference>
<name>A0A194V9U7_CYTMA</name>
<evidence type="ECO:0000313" key="2">
    <source>
        <dbReference type="EMBL" id="KUI60648.1"/>
    </source>
</evidence>
<feature type="region of interest" description="Disordered" evidence="1">
    <location>
        <begin position="326"/>
        <end position="417"/>
    </location>
</feature>
<feature type="compositionally biased region" description="Basic and acidic residues" evidence="1">
    <location>
        <begin position="341"/>
        <end position="362"/>
    </location>
</feature>
<feature type="region of interest" description="Disordered" evidence="1">
    <location>
        <begin position="1"/>
        <end position="54"/>
    </location>
</feature>
<feature type="compositionally biased region" description="Acidic residues" evidence="1">
    <location>
        <begin position="1"/>
        <end position="12"/>
    </location>
</feature>
<feature type="region of interest" description="Disordered" evidence="1">
    <location>
        <begin position="162"/>
        <end position="271"/>
    </location>
</feature>
<feature type="compositionally biased region" description="Polar residues" evidence="1">
    <location>
        <begin position="14"/>
        <end position="25"/>
    </location>
</feature>
<accession>A0A194V9U7</accession>
<feature type="compositionally biased region" description="Acidic residues" evidence="1">
    <location>
        <begin position="382"/>
        <end position="397"/>
    </location>
</feature>
<evidence type="ECO:0000256" key="1">
    <source>
        <dbReference type="SAM" id="MobiDB-lite"/>
    </source>
</evidence>
<feature type="region of interest" description="Disordered" evidence="1">
    <location>
        <begin position="73"/>
        <end position="120"/>
    </location>
</feature>
<gene>
    <name evidence="2" type="ORF">VP1G_07819</name>
</gene>